<gene>
    <name evidence="2" type="ORF">JI435_434130</name>
</gene>
<organism evidence="2 3">
    <name type="scientific">Phaeosphaeria nodorum (strain SN15 / ATCC MYA-4574 / FGSC 10173)</name>
    <name type="common">Glume blotch fungus</name>
    <name type="synonym">Parastagonospora nodorum</name>
    <dbReference type="NCBI Taxonomy" id="321614"/>
    <lineage>
        <taxon>Eukaryota</taxon>
        <taxon>Fungi</taxon>
        <taxon>Dikarya</taxon>
        <taxon>Ascomycota</taxon>
        <taxon>Pezizomycotina</taxon>
        <taxon>Dothideomycetes</taxon>
        <taxon>Pleosporomycetidae</taxon>
        <taxon>Pleosporales</taxon>
        <taxon>Pleosporineae</taxon>
        <taxon>Phaeosphaeriaceae</taxon>
        <taxon>Parastagonospora</taxon>
    </lineage>
</organism>
<dbReference type="AlphaFoldDB" id="A0A7U2F1D5"/>
<evidence type="ECO:0000313" key="3">
    <source>
        <dbReference type="Proteomes" id="UP000663193"/>
    </source>
</evidence>
<dbReference type="EMBL" id="CP069028">
    <property type="protein sequence ID" value="QRC96812.1"/>
    <property type="molecule type" value="Genomic_DNA"/>
</dbReference>
<keyword evidence="3" id="KW-1185">Reference proteome</keyword>
<sequence>MLHATMSFPSILLLLTLSHLSTAAPFALANSPTKYATPKNLRSIWSHTPFIAAPDPNQSCASNLGRPGAVYFCPEANFANTSSQTCTWQAQMGICITWAEGNEPAASVGPDPGTYCDLYGQKDCKGSVVKRLECPGFKSSAGKRFFSSMVCWDIV</sequence>
<feature type="chain" id="PRO_5030943680" evidence="1">
    <location>
        <begin position="24"/>
        <end position="155"/>
    </location>
</feature>
<protein>
    <submittedName>
        <fullName evidence="2">Uncharacterized protein</fullName>
    </submittedName>
</protein>
<accession>A0A7U2F1D5</accession>
<evidence type="ECO:0000256" key="1">
    <source>
        <dbReference type="SAM" id="SignalP"/>
    </source>
</evidence>
<name>A0A7U2F1D5_PHANO</name>
<keyword evidence="1" id="KW-0732">Signal</keyword>
<dbReference type="VEuPathDB" id="FungiDB:JI435_434130"/>
<proteinExistence type="predicted"/>
<dbReference type="OrthoDB" id="3669817at2759"/>
<evidence type="ECO:0000313" key="2">
    <source>
        <dbReference type="EMBL" id="QRC96812.1"/>
    </source>
</evidence>
<feature type="signal peptide" evidence="1">
    <location>
        <begin position="1"/>
        <end position="23"/>
    </location>
</feature>
<reference evidence="3" key="1">
    <citation type="journal article" date="2021" name="BMC Genomics">
        <title>Chromosome-level genome assembly and manually-curated proteome of model necrotroph Parastagonospora nodorum Sn15 reveals a genome-wide trove of candidate effector homologs, and redundancy of virulence-related functions within an accessory chromosome.</title>
        <authorList>
            <person name="Bertazzoni S."/>
            <person name="Jones D.A.B."/>
            <person name="Phan H.T."/>
            <person name="Tan K.-C."/>
            <person name="Hane J.K."/>
        </authorList>
    </citation>
    <scope>NUCLEOTIDE SEQUENCE [LARGE SCALE GENOMIC DNA]</scope>
    <source>
        <strain evidence="3">SN15 / ATCC MYA-4574 / FGSC 10173)</strain>
    </source>
</reference>
<dbReference type="Proteomes" id="UP000663193">
    <property type="component" value="Chromosome 6"/>
</dbReference>